<dbReference type="Proteomes" id="UP001153387">
    <property type="component" value="Unassembled WGS sequence"/>
</dbReference>
<organism evidence="2 3">
    <name type="scientific">Cohnella ginsengisoli</name>
    <dbReference type="NCBI Taxonomy" id="425004"/>
    <lineage>
        <taxon>Bacteria</taxon>
        <taxon>Bacillati</taxon>
        <taxon>Bacillota</taxon>
        <taxon>Bacilli</taxon>
        <taxon>Bacillales</taxon>
        <taxon>Paenibacillaceae</taxon>
        <taxon>Cohnella</taxon>
    </lineage>
</organism>
<sequence>MNKPHFQIWPMSESDAAAVCEWRYPAPYEQFRWPSWRAMTRDGKEFGDPEIRRRQYVSICDENSALVGYAQFFPMEGVVRLGMGMRPDRCGQGGGAAFARAIALEAGSRYPGAQIDLEVETWNSRAVRAYEKAGFKVADQYSRQAAHGEVDVYCMVFGG</sequence>
<dbReference type="Gene3D" id="3.40.630.30">
    <property type="match status" value="1"/>
</dbReference>
<dbReference type="Pfam" id="PF13302">
    <property type="entry name" value="Acetyltransf_3"/>
    <property type="match status" value="1"/>
</dbReference>
<gene>
    <name evidence="2" type="ORF">OMP38_26735</name>
</gene>
<feature type="domain" description="N-acetyltransferase" evidence="1">
    <location>
        <begin position="6"/>
        <end position="159"/>
    </location>
</feature>
<name>A0A9X4QPZ3_9BACL</name>
<evidence type="ECO:0000313" key="2">
    <source>
        <dbReference type="EMBL" id="MDG0794017.1"/>
    </source>
</evidence>
<dbReference type="SUPFAM" id="SSF55729">
    <property type="entry name" value="Acyl-CoA N-acyltransferases (Nat)"/>
    <property type="match status" value="1"/>
</dbReference>
<dbReference type="AlphaFoldDB" id="A0A9X4QPZ3"/>
<dbReference type="RefSeq" id="WP_277567793.1">
    <property type="nucleotide sequence ID" value="NZ_JAPDHZ010000006.1"/>
</dbReference>
<dbReference type="PROSITE" id="PS51186">
    <property type="entry name" value="GNAT"/>
    <property type="match status" value="1"/>
</dbReference>
<accession>A0A9X4QPZ3</accession>
<comment type="caution">
    <text evidence="2">The sequence shown here is derived from an EMBL/GenBank/DDBJ whole genome shotgun (WGS) entry which is preliminary data.</text>
</comment>
<evidence type="ECO:0000313" key="3">
    <source>
        <dbReference type="Proteomes" id="UP001153387"/>
    </source>
</evidence>
<protein>
    <submittedName>
        <fullName evidence="2">GNAT family N-acetyltransferase</fullName>
    </submittedName>
</protein>
<dbReference type="InterPro" id="IPR016181">
    <property type="entry name" value="Acyl_CoA_acyltransferase"/>
</dbReference>
<dbReference type="GO" id="GO:0016747">
    <property type="term" value="F:acyltransferase activity, transferring groups other than amino-acyl groups"/>
    <property type="evidence" value="ECO:0007669"/>
    <property type="project" value="InterPro"/>
</dbReference>
<dbReference type="EMBL" id="JAPDHZ010000006">
    <property type="protein sequence ID" value="MDG0794017.1"/>
    <property type="molecule type" value="Genomic_DNA"/>
</dbReference>
<reference evidence="2 3" key="1">
    <citation type="submission" date="2022-10" db="EMBL/GenBank/DDBJ databases">
        <title>Comparative genomic analysis of Cohnella hashimotonis sp. nov., isolated from the International Space Station.</title>
        <authorList>
            <person name="Simpson A."/>
            <person name="Venkateswaran K."/>
        </authorList>
    </citation>
    <scope>NUCLEOTIDE SEQUENCE [LARGE SCALE GENOMIC DNA]</scope>
    <source>
        <strain evidence="2 3">DSM 18997</strain>
    </source>
</reference>
<dbReference type="InterPro" id="IPR000182">
    <property type="entry name" value="GNAT_dom"/>
</dbReference>
<keyword evidence="3" id="KW-1185">Reference proteome</keyword>
<proteinExistence type="predicted"/>
<evidence type="ECO:0000259" key="1">
    <source>
        <dbReference type="PROSITE" id="PS51186"/>
    </source>
</evidence>